<dbReference type="AlphaFoldDB" id="A0A7W4J8U3"/>
<dbReference type="InterPro" id="IPR052539">
    <property type="entry name" value="MGD_biosynthesis_adapter"/>
</dbReference>
<dbReference type="GO" id="GO:0006777">
    <property type="term" value="P:Mo-molybdopterin cofactor biosynthetic process"/>
    <property type="evidence" value="ECO:0007669"/>
    <property type="project" value="InterPro"/>
</dbReference>
<accession>A0A7W4J8U3</accession>
<dbReference type="GO" id="GO:0005525">
    <property type="term" value="F:GTP binding"/>
    <property type="evidence" value="ECO:0007669"/>
    <property type="project" value="InterPro"/>
</dbReference>
<evidence type="ECO:0000313" key="3">
    <source>
        <dbReference type="Proteomes" id="UP000561066"/>
    </source>
</evidence>
<protein>
    <submittedName>
        <fullName evidence="2">Molybdopterin-guanine dinucleotide biosynthesis protein B</fullName>
    </submittedName>
</protein>
<dbReference type="SUPFAM" id="SSF52540">
    <property type="entry name" value="P-loop containing nucleoside triphosphate hydrolases"/>
    <property type="match status" value="1"/>
</dbReference>
<comment type="caution">
    <text evidence="2">The sequence shown here is derived from an EMBL/GenBank/DDBJ whole genome shotgun (WGS) entry which is preliminary data.</text>
</comment>
<name>A0A7W4J8U3_9PROT</name>
<dbReference type="InterPro" id="IPR004435">
    <property type="entry name" value="MobB_dom"/>
</dbReference>
<proteinExistence type="predicted"/>
<feature type="domain" description="Molybdopterin-guanine dinucleotide biosynthesis protein B (MobB)" evidence="1">
    <location>
        <begin position="6"/>
        <end position="138"/>
    </location>
</feature>
<sequence>MHRPAIMGIAGRSGAGKTTLIVRLLPELRRRGLRVSTIKHAHHGFDIDRPGKDSHRHRTAGAHEVMLASGDRWALLHERDDEPEAALPDLIARMAPADLILVEGFRGSLPVAIEIHRPAAGLDLLWPDNPAIVAVATDARPGQPPHLPTGLARLDLADIPALADFVMAHARPCPAPCPTDAS</sequence>
<dbReference type="RefSeq" id="WP_182944147.1">
    <property type="nucleotide sequence ID" value="NZ_JABEQH010000017.1"/>
</dbReference>
<gene>
    <name evidence="2" type="primary">mobB</name>
    <name evidence="2" type="ORF">HLH21_12845</name>
</gene>
<keyword evidence="3" id="KW-1185">Reference proteome</keyword>
<dbReference type="Proteomes" id="UP000561066">
    <property type="component" value="Unassembled WGS sequence"/>
</dbReference>
<dbReference type="NCBIfam" id="TIGR00176">
    <property type="entry name" value="mobB"/>
    <property type="match status" value="1"/>
</dbReference>
<evidence type="ECO:0000313" key="2">
    <source>
        <dbReference type="EMBL" id="MBB2176799.1"/>
    </source>
</evidence>
<reference evidence="2 3" key="1">
    <citation type="submission" date="2020-04" db="EMBL/GenBank/DDBJ databases">
        <title>Description of novel Gluconacetobacter.</title>
        <authorList>
            <person name="Sombolestani A."/>
        </authorList>
    </citation>
    <scope>NUCLEOTIDE SEQUENCE [LARGE SCALE GENOMIC DNA]</scope>
    <source>
        <strain evidence="2 3">LMG 21312</strain>
    </source>
</reference>
<dbReference type="Pfam" id="PF03205">
    <property type="entry name" value="MobB"/>
    <property type="match status" value="1"/>
</dbReference>
<dbReference type="InterPro" id="IPR027417">
    <property type="entry name" value="P-loop_NTPase"/>
</dbReference>
<evidence type="ECO:0000259" key="1">
    <source>
        <dbReference type="Pfam" id="PF03205"/>
    </source>
</evidence>
<dbReference type="PANTHER" id="PTHR40072">
    <property type="entry name" value="MOLYBDOPTERIN-GUANINE DINUCLEOTIDE BIOSYNTHESIS ADAPTER PROTEIN-RELATED"/>
    <property type="match status" value="1"/>
</dbReference>
<dbReference type="PANTHER" id="PTHR40072:SF1">
    <property type="entry name" value="MOLYBDOPTERIN-GUANINE DINUCLEOTIDE BIOSYNTHESIS ADAPTER PROTEIN"/>
    <property type="match status" value="1"/>
</dbReference>
<organism evidence="2 3">
    <name type="scientific">Gluconacetobacter johannae</name>
    <dbReference type="NCBI Taxonomy" id="112140"/>
    <lineage>
        <taxon>Bacteria</taxon>
        <taxon>Pseudomonadati</taxon>
        <taxon>Pseudomonadota</taxon>
        <taxon>Alphaproteobacteria</taxon>
        <taxon>Acetobacterales</taxon>
        <taxon>Acetobacteraceae</taxon>
        <taxon>Gluconacetobacter</taxon>
    </lineage>
</organism>
<dbReference type="Gene3D" id="3.40.50.300">
    <property type="entry name" value="P-loop containing nucleotide triphosphate hydrolases"/>
    <property type="match status" value="1"/>
</dbReference>
<dbReference type="CDD" id="cd03116">
    <property type="entry name" value="MobB"/>
    <property type="match status" value="1"/>
</dbReference>
<dbReference type="EMBL" id="JABEQH010000017">
    <property type="protein sequence ID" value="MBB2176799.1"/>
    <property type="molecule type" value="Genomic_DNA"/>
</dbReference>